<accession>A0A507EHG4</accession>
<dbReference type="PROSITE" id="PS00036">
    <property type="entry name" value="BZIP_BASIC"/>
    <property type="match status" value="1"/>
</dbReference>
<dbReference type="SMART" id="SM00338">
    <property type="entry name" value="BRLZ"/>
    <property type="match status" value="1"/>
</dbReference>
<evidence type="ECO:0000313" key="8">
    <source>
        <dbReference type="EMBL" id="TPX62630.1"/>
    </source>
</evidence>
<evidence type="ECO:0000256" key="4">
    <source>
        <dbReference type="ARBA" id="ARBA00023163"/>
    </source>
</evidence>
<dbReference type="FunFam" id="1.20.5.170:FF:000053">
    <property type="entry name" value="BZIP transcription factor AtfA"/>
    <property type="match status" value="1"/>
</dbReference>
<evidence type="ECO:0000256" key="5">
    <source>
        <dbReference type="ARBA" id="ARBA00023242"/>
    </source>
</evidence>
<sequence>MSDLSLGGDPVSNSLLSDLNFLGGTEVETPTRFLKEFINFQCTPGLVTRYLSGDFNPFEQSFRDKVEPTGMPADTSSVHGPTVVSTVPMGGAAVPALNQTLWNPDAFPAPSFPGMSTTLPNSVMPYSSNRMDLSAVTNVDTSNFVPPPVVAPAATEEVFISPYPVPQFSAAVPAISAPVGSQQFGLHLPDKRQRVHSVDRPLPMPSASYASSLQPQMLQTQISQQQLPGVAPPQMVMPDLAMPMHMSAHPPQVPESQQPFFQPPQHVQSQAAPAHSETPAQRSDSNWSSTNPTRSRKPKSEELERKSSTVGTNASSPEAAASKNDEGDKEEGSTSKRKRKGPPTEDEQDEKRKRFLERNRVAASKCRMKKKQWLQDLETKSSEIGQSNRQLQAIVTQLKEEVMLLKSQLLLHRNCTCNVIQQYISTSPQFSQQIQPVDAAHQQHQQRHHPLHQ</sequence>
<keyword evidence="5" id="KW-0539">Nucleus</keyword>
<dbReference type="GO" id="GO:0005634">
    <property type="term" value="C:nucleus"/>
    <property type="evidence" value="ECO:0007669"/>
    <property type="project" value="UniProtKB-SubCell"/>
</dbReference>
<evidence type="ECO:0000259" key="7">
    <source>
        <dbReference type="PROSITE" id="PS50217"/>
    </source>
</evidence>
<feature type="compositionally biased region" description="Low complexity" evidence="6">
    <location>
        <begin position="254"/>
        <end position="270"/>
    </location>
</feature>
<feature type="domain" description="BZIP" evidence="7">
    <location>
        <begin position="349"/>
        <end position="412"/>
    </location>
</feature>
<feature type="region of interest" description="Disordered" evidence="6">
    <location>
        <begin position="244"/>
        <end position="363"/>
    </location>
</feature>
<feature type="region of interest" description="Disordered" evidence="6">
    <location>
        <begin position="192"/>
        <end position="230"/>
    </location>
</feature>
<evidence type="ECO:0000256" key="3">
    <source>
        <dbReference type="ARBA" id="ARBA00023125"/>
    </source>
</evidence>
<dbReference type="InterPro" id="IPR051027">
    <property type="entry name" value="bZIP_transcription_factors"/>
</dbReference>
<dbReference type="CDD" id="cd14687">
    <property type="entry name" value="bZIP_ATF2"/>
    <property type="match status" value="1"/>
</dbReference>
<dbReference type="SUPFAM" id="SSF57959">
    <property type="entry name" value="Leucine zipper domain"/>
    <property type="match status" value="1"/>
</dbReference>
<proteinExistence type="predicted"/>
<dbReference type="Pfam" id="PF00170">
    <property type="entry name" value="bZIP_1"/>
    <property type="match status" value="1"/>
</dbReference>
<keyword evidence="2" id="KW-0805">Transcription regulation</keyword>
<evidence type="ECO:0000256" key="1">
    <source>
        <dbReference type="ARBA" id="ARBA00004123"/>
    </source>
</evidence>
<dbReference type="PANTHER" id="PTHR19304">
    <property type="entry name" value="CYCLIC-AMP RESPONSE ELEMENT BINDING PROTEIN"/>
    <property type="match status" value="1"/>
</dbReference>
<dbReference type="Proteomes" id="UP000318582">
    <property type="component" value="Unassembled WGS sequence"/>
</dbReference>
<dbReference type="STRING" id="109895.A0A507EHG4"/>
<gene>
    <name evidence="8" type="ORF">PhCBS80983_g00240</name>
</gene>
<evidence type="ECO:0000256" key="6">
    <source>
        <dbReference type="SAM" id="MobiDB-lite"/>
    </source>
</evidence>
<dbReference type="EMBL" id="QEAQ01000002">
    <property type="protein sequence ID" value="TPX62630.1"/>
    <property type="molecule type" value="Genomic_DNA"/>
</dbReference>
<protein>
    <recommendedName>
        <fullName evidence="7">BZIP domain-containing protein</fullName>
    </recommendedName>
</protein>
<dbReference type="InterPro" id="IPR004827">
    <property type="entry name" value="bZIP"/>
</dbReference>
<feature type="compositionally biased region" description="Polar residues" evidence="6">
    <location>
        <begin position="278"/>
        <end position="293"/>
    </location>
</feature>
<dbReference type="Gene3D" id="1.20.5.170">
    <property type="match status" value="1"/>
</dbReference>
<evidence type="ECO:0000256" key="2">
    <source>
        <dbReference type="ARBA" id="ARBA00023015"/>
    </source>
</evidence>
<dbReference type="GO" id="GO:0003700">
    <property type="term" value="F:DNA-binding transcription factor activity"/>
    <property type="evidence" value="ECO:0007669"/>
    <property type="project" value="InterPro"/>
</dbReference>
<feature type="compositionally biased region" description="Basic and acidic residues" evidence="6">
    <location>
        <begin position="349"/>
        <end position="360"/>
    </location>
</feature>
<dbReference type="AlphaFoldDB" id="A0A507EHG4"/>
<reference evidence="8 9" key="1">
    <citation type="journal article" date="2019" name="Sci. Rep.">
        <title>Comparative genomics of chytrid fungi reveal insights into the obligate biotrophic and pathogenic lifestyle of Synchytrium endobioticum.</title>
        <authorList>
            <person name="van de Vossenberg B.T.L.H."/>
            <person name="Warris S."/>
            <person name="Nguyen H.D.T."/>
            <person name="van Gent-Pelzer M.P.E."/>
            <person name="Joly D.L."/>
            <person name="van de Geest H.C."/>
            <person name="Bonants P.J.M."/>
            <person name="Smith D.S."/>
            <person name="Levesque C.A."/>
            <person name="van der Lee T.A.J."/>
        </authorList>
    </citation>
    <scope>NUCLEOTIDE SEQUENCE [LARGE SCALE GENOMIC DNA]</scope>
    <source>
        <strain evidence="8 9">CBS 809.83</strain>
    </source>
</reference>
<keyword evidence="4" id="KW-0804">Transcription</keyword>
<dbReference type="GO" id="GO:0003677">
    <property type="term" value="F:DNA binding"/>
    <property type="evidence" value="ECO:0007669"/>
    <property type="project" value="UniProtKB-KW"/>
</dbReference>
<dbReference type="InterPro" id="IPR002112">
    <property type="entry name" value="Leuzip_Jun"/>
</dbReference>
<name>A0A507EHG4_9FUNG</name>
<organism evidence="8 9">
    <name type="scientific">Powellomyces hirtus</name>
    <dbReference type="NCBI Taxonomy" id="109895"/>
    <lineage>
        <taxon>Eukaryota</taxon>
        <taxon>Fungi</taxon>
        <taxon>Fungi incertae sedis</taxon>
        <taxon>Chytridiomycota</taxon>
        <taxon>Chytridiomycota incertae sedis</taxon>
        <taxon>Chytridiomycetes</taxon>
        <taxon>Spizellomycetales</taxon>
        <taxon>Powellomycetaceae</taxon>
        <taxon>Powellomyces</taxon>
    </lineage>
</organism>
<keyword evidence="3" id="KW-0238">DNA-binding</keyword>
<dbReference type="InterPro" id="IPR046347">
    <property type="entry name" value="bZIP_sf"/>
</dbReference>
<comment type="caution">
    <text evidence="8">The sequence shown here is derived from an EMBL/GenBank/DDBJ whole genome shotgun (WGS) entry which is preliminary data.</text>
</comment>
<feature type="compositionally biased region" description="Basic residues" evidence="6">
    <location>
        <begin position="444"/>
        <end position="453"/>
    </location>
</feature>
<dbReference type="PRINTS" id="PR00043">
    <property type="entry name" value="LEUZIPPRJUN"/>
</dbReference>
<keyword evidence="9" id="KW-1185">Reference proteome</keyword>
<comment type="subcellular location">
    <subcellularLocation>
        <location evidence="1">Nucleus</location>
    </subcellularLocation>
</comment>
<feature type="compositionally biased region" description="Basic and acidic residues" evidence="6">
    <location>
        <begin position="298"/>
        <end position="307"/>
    </location>
</feature>
<feature type="region of interest" description="Disordered" evidence="6">
    <location>
        <begin position="434"/>
        <end position="453"/>
    </location>
</feature>
<evidence type="ECO:0000313" key="9">
    <source>
        <dbReference type="Proteomes" id="UP000318582"/>
    </source>
</evidence>
<feature type="compositionally biased region" description="Low complexity" evidence="6">
    <location>
        <begin position="213"/>
        <end position="227"/>
    </location>
</feature>
<feature type="compositionally biased region" description="Basic and acidic residues" evidence="6">
    <location>
        <begin position="323"/>
        <end position="334"/>
    </location>
</feature>
<dbReference type="PROSITE" id="PS50217">
    <property type="entry name" value="BZIP"/>
    <property type="match status" value="1"/>
</dbReference>